<evidence type="ECO:0000259" key="2">
    <source>
        <dbReference type="Pfam" id="PF14309"/>
    </source>
</evidence>
<proteinExistence type="predicted"/>
<evidence type="ECO:0000259" key="3">
    <source>
        <dbReference type="Pfam" id="PF14383"/>
    </source>
</evidence>
<dbReference type="Pfam" id="PF14309">
    <property type="entry name" value="DUF4378"/>
    <property type="match status" value="1"/>
</dbReference>
<name>A0ABQ9N0W2_HEVBR</name>
<dbReference type="Proteomes" id="UP001174677">
    <property type="component" value="Chromosome 3"/>
</dbReference>
<protein>
    <recommendedName>
        <fullName evidence="6">DUF4378 domain-containing protein</fullName>
    </recommendedName>
</protein>
<feature type="region of interest" description="Disordered" evidence="1">
    <location>
        <begin position="241"/>
        <end position="401"/>
    </location>
</feature>
<feature type="compositionally biased region" description="Polar residues" evidence="1">
    <location>
        <begin position="359"/>
        <end position="386"/>
    </location>
</feature>
<gene>
    <name evidence="4" type="ORF">P3X46_005546</name>
</gene>
<dbReference type="InterPro" id="IPR032795">
    <property type="entry name" value="DUF3741-assoc"/>
</dbReference>
<feature type="region of interest" description="Disordered" evidence="1">
    <location>
        <begin position="421"/>
        <end position="446"/>
    </location>
</feature>
<evidence type="ECO:0000313" key="5">
    <source>
        <dbReference type="Proteomes" id="UP001174677"/>
    </source>
</evidence>
<feature type="compositionally biased region" description="Polar residues" evidence="1">
    <location>
        <begin position="432"/>
        <end position="443"/>
    </location>
</feature>
<feature type="compositionally biased region" description="Polar residues" evidence="1">
    <location>
        <begin position="262"/>
        <end position="288"/>
    </location>
</feature>
<keyword evidence="5" id="KW-1185">Reference proteome</keyword>
<accession>A0ABQ9N0W2</accession>
<comment type="caution">
    <text evidence="4">The sequence shown here is derived from an EMBL/GenBank/DDBJ whole genome shotgun (WGS) entry which is preliminary data.</text>
</comment>
<evidence type="ECO:0008006" key="6">
    <source>
        <dbReference type="Google" id="ProtNLM"/>
    </source>
</evidence>
<organism evidence="4 5">
    <name type="scientific">Hevea brasiliensis</name>
    <name type="common">Para rubber tree</name>
    <name type="synonym">Siphonia brasiliensis</name>
    <dbReference type="NCBI Taxonomy" id="3981"/>
    <lineage>
        <taxon>Eukaryota</taxon>
        <taxon>Viridiplantae</taxon>
        <taxon>Streptophyta</taxon>
        <taxon>Embryophyta</taxon>
        <taxon>Tracheophyta</taxon>
        <taxon>Spermatophyta</taxon>
        <taxon>Magnoliopsida</taxon>
        <taxon>eudicotyledons</taxon>
        <taxon>Gunneridae</taxon>
        <taxon>Pentapetalae</taxon>
        <taxon>rosids</taxon>
        <taxon>fabids</taxon>
        <taxon>Malpighiales</taxon>
        <taxon>Euphorbiaceae</taxon>
        <taxon>Crotonoideae</taxon>
        <taxon>Micrandreae</taxon>
        <taxon>Hevea</taxon>
    </lineage>
</organism>
<dbReference type="PANTHER" id="PTHR21726">
    <property type="entry name" value="PHOSPHATIDYLINOSITOL N-ACETYLGLUCOSAMINYLTRANSFERASE SUBUNIT P DOWN SYNDROME CRITICAL REGION PROTEIN 5 -RELATED"/>
    <property type="match status" value="1"/>
</dbReference>
<evidence type="ECO:0000313" key="4">
    <source>
        <dbReference type="EMBL" id="KAJ9185981.1"/>
    </source>
</evidence>
<feature type="domain" description="DUF4378" evidence="2">
    <location>
        <begin position="731"/>
        <end position="883"/>
    </location>
</feature>
<dbReference type="Pfam" id="PF14383">
    <property type="entry name" value="VARLMGL"/>
    <property type="match status" value="1"/>
</dbReference>
<feature type="compositionally biased region" description="Polar residues" evidence="1">
    <location>
        <begin position="337"/>
        <end position="348"/>
    </location>
</feature>
<dbReference type="PANTHER" id="PTHR21726:SF57">
    <property type="entry name" value="SERINE-RICH ADHESIN FOR PLATELETS-LIKE PROTEIN"/>
    <property type="match status" value="1"/>
</dbReference>
<sequence length="891" mass="99255">MEGERKRSKGIFFHFFDWNGKSRKKLFVNNSELSEGSKQGKENVENIEKAQLHAIEADDRRANSSNKGSTDFSCTSSVTSDEGYGTRAPGVVARLMGLESLPTSNAAEPSSTPFCDSASLRASQYDSSTPNLWSEYNPMDYLNNSKDSWNSLESRSLKVQNRPIERFQTEILPPKSAKSIPITHHKLLSPIKTPGFIPTMNVAYIMEAAEKIIEASPKASINGKVPSIGTSSLPLRIQGLKQKMEAAHRASRPQRPNELFSAENTKGQHSGSSQRGSEGKPSCSTSMFSEKGASGSLKNKGKPVSLSVKAKSNVQRREGSTSRNNNIKQKEQKEIRSNQSLKSLPSTQKTKRTSEERTSNVFRQNNQKQNCVSGKESSTSKNSFSKQPGRKAQSMSGSVGVSRTVKKVVLKPETVSRKVRSVVTTSEKDKPNNISQTKQSVNGDFQIDRSVSDNVSCNRDERSIKCNVAVDGSMHTAVDNRKNGMEVISFTFTSPVRRTTSNTQPSMMEGTNSSAIDSLGSNDCPYFQNSTSSFLGFSSGDALGVLLEQKLRELTNKVESSHCNIIRDETSASSTSSLQNFMSTFNVVSTIPAVHDKRIQFVEKDKSDHPDNFDCFSVECPKLTKNQMWQESEEIEEHSCSSNCSFTEIDLECRHPSPVSILEPTFESGSCSNTNVQSDEALNDFSANESFEVEGERELSDSASSISTVDMRRKLTKTFTSAEFKGSSDWELDYVRDVLNNAEIMLKDFTLGHTPNVITPHLFHLLENQENGIKRNEEEYSKLGRKVLFDCVSERLELMCRKALVGSCKSWARMWTLFQMRGWLAEELYKDISGWKSMGDLMVDELVDKDMSTQYGRWLDFNIEAFEEGVEIEKGILTSLVDELVSDLFIM</sequence>
<feature type="domain" description="DUF3741" evidence="3">
    <location>
        <begin position="76"/>
        <end position="105"/>
    </location>
</feature>
<evidence type="ECO:0000256" key="1">
    <source>
        <dbReference type="SAM" id="MobiDB-lite"/>
    </source>
</evidence>
<feature type="region of interest" description="Disordered" evidence="1">
    <location>
        <begin position="57"/>
        <end position="80"/>
    </location>
</feature>
<dbReference type="InterPro" id="IPR025486">
    <property type="entry name" value="DUF4378"/>
</dbReference>
<dbReference type="EMBL" id="JARPOI010000003">
    <property type="protein sequence ID" value="KAJ9185981.1"/>
    <property type="molecule type" value="Genomic_DNA"/>
</dbReference>
<reference evidence="4" key="1">
    <citation type="journal article" date="2023" name="Plant Biotechnol. J.">
        <title>Chromosome-level wild Hevea brasiliensis genome provides new tools for genomic-assisted breeding and valuable loci to elevate rubber yield.</title>
        <authorList>
            <person name="Cheng H."/>
            <person name="Song X."/>
            <person name="Hu Y."/>
            <person name="Wu T."/>
            <person name="Yang Q."/>
            <person name="An Z."/>
            <person name="Feng S."/>
            <person name="Deng Z."/>
            <person name="Wu W."/>
            <person name="Zeng X."/>
            <person name="Tu M."/>
            <person name="Wang X."/>
            <person name="Huang H."/>
        </authorList>
    </citation>
    <scope>NUCLEOTIDE SEQUENCE</scope>
    <source>
        <strain evidence="4">MT/VB/25A 57/8</strain>
    </source>
</reference>
<feature type="compositionally biased region" description="Polar residues" evidence="1">
    <location>
        <begin position="63"/>
        <end position="80"/>
    </location>
</feature>